<proteinExistence type="inferred from homology"/>
<evidence type="ECO:0000313" key="10">
    <source>
        <dbReference type="Proteomes" id="UP000246077"/>
    </source>
</evidence>
<evidence type="ECO:0000256" key="6">
    <source>
        <dbReference type="ARBA" id="ARBA00023136"/>
    </source>
</evidence>
<feature type="domain" description="Glycine transporter" evidence="8">
    <location>
        <begin position="17"/>
        <end position="90"/>
    </location>
</feature>
<comment type="subcellular location">
    <subcellularLocation>
        <location evidence="1">Cell membrane</location>
        <topology evidence="1">Multi-pass membrane protein</topology>
    </subcellularLocation>
</comment>
<dbReference type="Proteomes" id="UP000246077">
    <property type="component" value="Unassembled WGS sequence"/>
</dbReference>
<name>A0A317E2W0_9PROT</name>
<evidence type="ECO:0000256" key="2">
    <source>
        <dbReference type="ARBA" id="ARBA00008193"/>
    </source>
</evidence>
<comment type="caution">
    <text evidence="9">The sequence shown here is derived from an EMBL/GenBank/DDBJ whole genome shotgun (WGS) entry which is preliminary data.</text>
</comment>
<accession>A0A317E2W0</accession>
<evidence type="ECO:0000256" key="3">
    <source>
        <dbReference type="ARBA" id="ARBA00022475"/>
    </source>
</evidence>
<feature type="domain" description="Glycine transporter" evidence="8">
    <location>
        <begin position="103"/>
        <end position="174"/>
    </location>
</feature>
<evidence type="ECO:0000259" key="8">
    <source>
        <dbReference type="Pfam" id="PF03458"/>
    </source>
</evidence>
<comment type="similarity">
    <text evidence="2">Belongs to the UPF0126 family.</text>
</comment>
<dbReference type="AlphaFoldDB" id="A0A317E2W0"/>
<keyword evidence="6 7" id="KW-0472">Membrane</keyword>
<protein>
    <recommendedName>
        <fullName evidence="8">Glycine transporter domain-containing protein</fullName>
    </recommendedName>
</protein>
<dbReference type="PANTHER" id="PTHR30506">
    <property type="entry name" value="INNER MEMBRANE PROTEIN"/>
    <property type="match status" value="1"/>
</dbReference>
<dbReference type="EMBL" id="QGLF01000003">
    <property type="protein sequence ID" value="PWR20764.1"/>
    <property type="molecule type" value="Genomic_DNA"/>
</dbReference>
<feature type="transmembrane region" description="Helical" evidence="7">
    <location>
        <begin position="74"/>
        <end position="91"/>
    </location>
</feature>
<evidence type="ECO:0000256" key="5">
    <source>
        <dbReference type="ARBA" id="ARBA00022989"/>
    </source>
</evidence>
<dbReference type="GO" id="GO:0005886">
    <property type="term" value="C:plasma membrane"/>
    <property type="evidence" value="ECO:0007669"/>
    <property type="project" value="UniProtKB-SubCell"/>
</dbReference>
<evidence type="ECO:0000313" key="9">
    <source>
        <dbReference type="EMBL" id="PWR20764.1"/>
    </source>
</evidence>
<feature type="transmembrane region" description="Helical" evidence="7">
    <location>
        <begin position="160"/>
        <end position="179"/>
    </location>
</feature>
<evidence type="ECO:0000256" key="7">
    <source>
        <dbReference type="SAM" id="Phobius"/>
    </source>
</evidence>
<evidence type="ECO:0000256" key="4">
    <source>
        <dbReference type="ARBA" id="ARBA00022692"/>
    </source>
</evidence>
<dbReference type="Pfam" id="PF03458">
    <property type="entry name" value="Gly_transporter"/>
    <property type="match status" value="2"/>
</dbReference>
<reference evidence="10" key="1">
    <citation type="submission" date="2018-05" db="EMBL/GenBank/DDBJ databases">
        <title>Zavarzinia sp. HR-AS.</title>
        <authorList>
            <person name="Lee Y."/>
            <person name="Jeon C.O."/>
        </authorList>
    </citation>
    <scope>NUCLEOTIDE SEQUENCE [LARGE SCALE GENOMIC DNA]</scope>
    <source>
        <strain evidence="10">DSM 1231</strain>
    </source>
</reference>
<keyword evidence="3" id="KW-1003">Cell membrane</keyword>
<sequence length="216" mass="22248">MHALPPLEQPVEWLLLVLDGAGIFVFAVSGAALALRERLDLFGVLLLAFVTALFGGILRDLLLGATPPETLTSWRNAAIALSGGIFTILARNGIGRLAKPVRLFDAIGLGLFAAAGTGKALDFQVDPLMAPAVGMVVGIGGGILRDLLVTRTPLVLQAEIYAVAALAGGYAVVAGQALGIAAQPAMIGGALLCLGLRLLALYRGWTLWQPPAPPGL</sequence>
<dbReference type="PANTHER" id="PTHR30506:SF3">
    <property type="entry name" value="UPF0126 INNER MEMBRANE PROTEIN YADS-RELATED"/>
    <property type="match status" value="1"/>
</dbReference>
<dbReference type="InterPro" id="IPR005115">
    <property type="entry name" value="Gly_transporter"/>
</dbReference>
<feature type="transmembrane region" description="Helical" evidence="7">
    <location>
        <begin position="127"/>
        <end position="148"/>
    </location>
</feature>
<feature type="transmembrane region" description="Helical" evidence="7">
    <location>
        <begin position="103"/>
        <end position="121"/>
    </location>
</feature>
<dbReference type="RefSeq" id="WP_109921408.1">
    <property type="nucleotide sequence ID" value="NZ_QGLF01000003.1"/>
</dbReference>
<keyword evidence="5 7" id="KW-1133">Transmembrane helix</keyword>
<organism evidence="9 10">
    <name type="scientific">Zavarzinia compransoris</name>
    <dbReference type="NCBI Taxonomy" id="1264899"/>
    <lineage>
        <taxon>Bacteria</taxon>
        <taxon>Pseudomonadati</taxon>
        <taxon>Pseudomonadota</taxon>
        <taxon>Alphaproteobacteria</taxon>
        <taxon>Rhodospirillales</taxon>
        <taxon>Zavarziniaceae</taxon>
        <taxon>Zavarzinia</taxon>
    </lineage>
</organism>
<keyword evidence="10" id="KW-1185">Reference proteome</keyword>
<evidence type="ECO:0000256" key="1">
    <source>
        <dbReference type="ARBA" id="ARBA00004651"/>
    </source>
</evidence>
<feature type="transmembrane region" description="Helical" evidence="7">
    <location>
        <begin position="42"/>
        <end position="62"/>
    </location>
</feature>
<feature type="transmembrane region" description="Helical" evidence="7">
    <location>
        <begin position="185"/>
        <end position="202"/>
    </location>
</feature>
<feature type="transmembrane region" description="Helical" evidence="7">
    <location>
        <begin position="13"/>
        <end position="35"/>
    </location>
</feature>
<dbReference type="OrthoDB" id="9791874at2"/>
<keyword evidence="4 7" id="KW-0812">Transmembrane</keyword>
<gene>
    <name evidence="9" type="ORF">DKG75_12270</name>
</gene>